<evidence type="ECO:0000256" key="11">
    <source>
        <dbReference type="ARBA" id="ARBA00023136"/>
    </source>
</evidence>
<dbReference type="InterPro" id="IPR036640">
    <property type="entry name" value="ABC1_TM_sf"/>
</dbReference>
<comment type="catalytic activity">
    <reaction evidence="12">
        <text>ATP + H2O + xenobioticSide 1 = ADP + phosphate + xenobioticSide 2.</text>
        <dbReference type="EC" id="7.6.2.2"/>
    </reaction>
</comment>
<dbReference type="EC" id="7.6.2.2" evidence="3"/>
<keyword evidence="10 13" id="KW-1133">Transmembrane helix</keyword>
<feature type="transmembrane region" description="Helical" evidence="13">
    <location>
        <begin position="680"/>
        <end position="702"/>
    </location>
</feature>
<dbReference type="PANTHER" id="PTHR24223">
    <property type="entry name" value="ATP-BINDING CASSETTE SUB-FAMILY C"/>
    <property type="match status" value="1"/>
</dbReference>
<evidence type="ECO:0000259" key="14">
    <source>
        <dbReference type="PROSITE" id="PS50893"/>
    </source>
</evidence>
<evidence type="ECO:0000256" key="7">
    <source>
        <dbReference type="ARBA" id="ARBA00022741"/>
    </source>
</evidence>
<evidence type="ECO:0000256" key="1">
    <source>
        <dbReference type="ARBA" id="ARBA00004141"/>
    </source>
</evidence>
<dbReference type="InterPro" id="IPR050173">
    <property type="entry name" value="ABC_transporter_C-like"/>
</dbReference>
<dbReference type="Gene3D" id="1.20.1560.10">
    <property type="entry name" value="ABC transporter type 1, transmembrane domain"/>
    <property type="match status" value="2"/>
</dbReference>
<dbReference type="SUPFAM" id="SSF52540">
    <property type="entry name" value="P-loop containing nucleoside triphosphate hydrolases"/>
    <property type="match status" value="2"/>
</dbReference>
<dbReference type="SMART" id="SM00382">
    <property type="entry name" value="AAA"/>
    <property type="match status" value="2"/>
</dbReference>
<feature type="transmembrane region" description="Helical" evidence="13">
    <location>
        <begin position="259"/>
        <end position="280"/>
    </location>
</feature>
<sequence>MHEQKMHRRTINRQTCVTMRHCHRKLNLMAENWFYDAEGWKWNWTEFCGHGGSIKPLNPETHDLDVCFQQLCLQIPVLVLIAVISAYHCGKRHAVITRQQHVNYAINIRILITICLVILPIIRAYIILTNTTIPSIRNEVGDHNTLEPQRSAIPSSESINITLNGTDIVRIGDEFDHVAGLAESLFSRDNSVKNIAAVTVTPYIGDYEGKLSKIKDQFTSAKPVDYLVAGTEGLAWVVHLCFILSLKRGRRGPNPRGPILVRALILLLIVISVLLLRSHVNNKPKDDVLPNLSLGFSISVVTLLILYTITLIPGPGRPEHSRASSRNITVGERTALLNTPTSSYVQFPEEQDPSYLGIAMEDTTITSKLLFHWVTPLMEKGVKGLLCHSEDLFDLPDQISTNTISHKIDKYLHNMPKPVSNGIENNSEIALCPNVKVITKKVTLFYLLHQCFGWEFYAVGILKFIADVSSFMGPMLLNKLIGFIEDKNESTSYGYLYASLIIISAIIGAFCNTHFTFWMSVVGLKIRSAIITLVYRKTLHSSNIDLNQNFNFGEIINFMSTDSDRLVNSCPSFHTFWSIPLQLFVTLYLLHQQIGASFLAGVAFSIVLIPINKIIANKIGKLSAKLMGYKDQRVRLMGEILRGITTIKVNVWEEHFLRNIFKLRESEVKYLRGRKYLDALCVYFWATTPIVVAILTFATYVLLGNELDTKTVFTSMALLNMLIGPLNAFPWVLNGLTEAWVSLRRIQRMLDLPDMDALLYYTDITPDVDLLLQNVTFVVSNPRSNDIVTNASPAATPSSSAENKKGVTFESDDVFVLHNINMSVPKGQLIGVMGKVGSGKTLLLEGILAEIAKTTGVIAVNDDHKGFGYVRQNPWLQRGTIRDNILFGKPYDHNKYKNILKACALMSDLNSLPDKDLTTVGEAGNTLSGGQKTRISLARAIYADKDIYLLDDVLATLDVKVARHVFQHVILGLLQNKTRILCTHQTQYLIHADLVIEMSKGKIINQGRPSDVLPDLEDYLLSMESNGSDLNVRSMTIPPIEFNLVERNELDPLLDKEAVEKGTVHFSVYACYIKAVGRYLAISILLSMILMQSSKNITDLWLAYWVTHTNATQTNSTDTSTPKIPHLYYDDYSSRDANYYLKVYSLLAVANSVFTLIRAFIFAYGGLQAAIMMHKHLLRTVVRAKTTFFDIQPLGRIINRFSSDTYTVDDSLPFITNILLAHLFGLVATIIVTAYGLPWIFLVLAPLVPVYHWIQNHYRLTSREVKRLSSVTLSPLYAHFNETLSGLTSIRAFRTVPRFKQENELLLEASQKTQFASIAASQWLALRLQFIGVTLLAGVSVMAVLQHQYNIADPGLIGLAITYALSVTGLLSGVVNSFTETEREMIAVERVKQYLDNVPTENATGDNPPYAWPSQGVVEFRDVVLKYRDHLVPSLKEVTFVTRPAEKIGVVGRTGAGKSSLLASLFRLTEITSGGVLIDNVNIQALQLKALRSRLAIIPQNPFLFSGTIRENVDPLDQYTDLHIYKALEKCKVHSLVYRLGGLGAVLDEGGGNLSAGQRQLFCLVRAVLHNAKIVCIDEATANVDQETDKFIQATIKSSFQSATVITIAHRIRTIMHCDRVLVMGDGEVLEFDEPNLLIQNADSYFYHLASQEFSDQE</sequence>
<feature type="domain" description="ABC transporter" evidence="14">
    <location>
        <begin position="802"/>
        <end position="1025"/>
    </location>
</feature>
<feature type="transmembrane region" description="Helical" evidence="13">
    <location>
        <begin position="292"/>
        <end position="312"/>
    </location>
</feature>
<evidence type="ECO:0000256" key="6">
    <source>
        <dbReference type="ARBA" id="ARBA00022737"/>
    </source>
</evidence>
<dbReference type="CDD" id="cd18598">
    <property type="entry name" value="ABC_6TM_MRP7_D1_like"/>
    <property type="match status" value="1"/>
</dbReference>
<feature type="domain" description="ABC transporter" evidence="14">
    <location>
        <begin position="1418"/>
        <end position="1651"/>
    </location>
</feature>
<dbReference type="FunFam" id="1.20.1560.10:FF:000113">
    <property type="entry name" value="ABC transporter, putative"/>
    <property type="match status" value="1"/>
</dbReference>
<dbReference type="CDD" id="cd03244">
    <property type="entry name" value="ABCC_MRP_domain2"/>
    <property type="match status" value="1"/>
</dbReference>
<feature type="transmembrane region" description="Helical" evidence="13">
    <location>
        <begin position="573"/>
        <end position="590"/>
    </location>
</feature>
<feature type="transmembrane region" description="Helical" evidence="13">
    <location>
        <begin position="1212"/>
        <end position="1231"/>
    </location>
</feature>
<feature type="transmembrane region" description="Helical" evidence="13">
    <location>
        <begin position="444"/>
        <end position="466"/>
    </location>
</feature>
<evidence type="ECO:0000256" key="9">
    <source>
        <dbReference type="ARBA" id="ARBA00022967"/>
    </source>
</evidence>
<dbReference type="FunFam" id="3.40.50.300:FF:000163">
    <property type="entry name" value="Multidrug resistance-associated protein member 4"/>
    <property type="match status" value="1"/>
</dbReference>
<reference evidence="17" key="1">
    <citation type="submission" date="2025-08" db="UniProtKB">
        <authorList>
            <consortium name="RefSeq"/>
        </authorList>
    </citation>
    <scope>IDENTIFICATION</scope>
</reference>
<feature type="transmembrane region" description="Helical" evidence="13">
    <location>
        <begin position="226"/>
        <end position="247"/>
    </location>
</feature>
<dbReference type="PROSITE" id="PS00211">
    <property type="entry name" value="ABC_TRANSPORTER_1"/>
    <property type="match status" value="2"/>
</dbReference>
<comment type="subcellular location">
    <subcellularLocation>
        <location evidence="1">Membrane</location>
        <topology evidence="1">Multi-pass membrane protein</topology>
    </subcellularLocation>
</comment>
<evidence type="ECO:0000256" key="8">
    <source>
        <dbReference type="ARBA" id="ARBA00022840"/>
    </source>
</evidence>
<name>A0A6P3XIQ8_DINQU</name>
<comment type="similarity">
    <text evidence="2">Belongs to the ABC transporter superfamily. ABCC family. Conjugate transporter (TC 3.A.1.208) subfamily.</text>
</comment>
<proteinExistence type="inferred from homology"/>
<feature type="transmembrane region" description="Helical" evidence="13">
    <location>
        <begin position="1237"/>
        <end position="1254"/>
    </location>
</feature>
<feature type="transmembrane region" description="Helical" evidence="13">
    <location>
        <begin position="1324"/>
        <end position="1344"/>
    </location>
</feature>
<keyword evidence="4" id="KW-0813">Transport</keyword>
<dbReference type="RefSeq" id="XP_014478345.1">
    <property type="nucleotide sequence ID" value="XM_014622859.1"/>
</dbReference>
<keyword evidence="7" id="KW-0547">Nucleotide-binding</keyword>
<feature type="transmembrane region" description="Helical" evidence="13">
    <location>
        <begin position="722"/>
        <end position="741"/>
    </location>
</feature>
<feature type="transmembrane region" description="Helical" evidence="13">
    <location>
        <begin position="108"/>
        <end position="128"/>
    </location>
</feature>
<feature type="transmembrane region" description="Helical" evidence="13">
    <location>
        <begin position="1143"/>
        <end position="1167"/>
    </location>
</feature>
<feature type="transmembrane region" description="Helical" evidence="13">
    <location>
        <begin position="1356"/>
        <end position="1375"/>
    </location>
</feature>
<evidence type="ECO:0000256" key="2">
    <source>
        <dbReference type="ARBA" id="ARBA00009726"/>
    </source>
</evidence>
<dbReference type="CDD" id="cd18605">
    <property type="entry name" value="ABC_6TM_MRP7_D2_like"/>
    <property type="match status" value="1"/>
</dbReference>
<keyword evidence="16" id="KW-1185">Reference proteome</keyword>
<feature type="transmembrane region" description="Helical" evidence="13">
    <location>
        <begin position="596"/>
        <end position="615"/>
    </location>
</feature>
<dbReference type="CDD" id="cd03250">
    <property type="entry name" value="ABCC_MRP_domain1"/>
    <property type="match status" value="1"/>
</dbReference>
<dbReference type="PROSITE" id="PS50893">
    <property type="entry name" value="ABC_TRANSPORTER_2"/>
    <property type="match status" value="2"/>
</dbReference>
<evidence type="ECO:0000256" key="13">
    <source>
        <dbReference type="SAM" id="Phobius"/>
    </source>
</evidence>
<dbReference type="PANTHER" id="PTHR24223:SF330">
    <property type="entry name" value="ATP-BINDING CASSETTE SUB-FAMILY C MEMBER 10"/>
    <property type="match status" value="1"/>
</dbReference>
<keyword evidence="5 13" id="KW-0812">Transmembrane</keyword>
<feature type="domain" description="ABC transmembrane type-1" evidence="15">
    <location>
        <begin position="1084"/>
        <end position="1383"/>
    </location>
</feature>
<keyword evidence="11 13" id="KW-0472">Membrane</keyword>
<dbReference type="InterPro" id="IPR003593">
    <property type="entry name" value="AAA+_ATPase"/>
</dbReference>
<dbReference type="GO" id="GO:0005524">
    <property type="term" value="F:ATP binding"/>
    <property type="evidence" value="ECO:0007669"/>
    <property type="project" value="UniProtKB-KW"/>
</dbReference>
<dbReference type="GO" id="GO:0016887">
    <property type="term" value="F:ATP hydrolysis activity"/>
    <property type="evidence" value="ECO:0007669"/>
    <property type="project" value="InterPro"/>
</dbReference>
<protein>
    <recommendedName>
        <fullName evidence="3">ABC-type xenobiotic transporter</fullName>
        <ecNumber evidence="3">7.6.2.2</ecNumber>
    </recommendedName>
</protein>
<dbReference type="GO" id="GO:0008559">
    <property type="term" value="F:ABC-type xenobiotic transporter activity"/>
    <property type="evidence" value="ECO:0007669"/>
    <property type="project" value="UniProtKB-EC"/>
</dbReference>
<dbReference type="PROSITE" id="PS50929">
    <property type="entry name" value="ABC_TM1F"/>
    <property type="match status" value="2"/>
</dbReference>
<evidence type="ECO:0000259" key="15">
    <source>
        <dbReference type="PROSITE" id="PS50929"/>
    </source>
</evidence>
<dbReference type="InterPro" id="IPR003439">
    <property type="entry name" value="ABC_transporter-like_ATP-bd"/>
</dbReference>
<evidence type="ECO:0000313" key="16">
    <source>
        <dbReference type="Proteomes" id="UP000515204"/>
    </source>
</evidence>
<dbReference type="GeneID" id="106746334"/>
<dbReference type="GO" id="GO:0016020">
    <property type="term" value="C:membrane"/>
    <property type="evidence" value="ECO:0007669"/>
    <property type="project" value="UniProtKB-SubCell"/>
</dbReference>
<dbReference type="InterPro" id="IPR027417">
    <property type="entry name" value="P-loop_NTPase"/>
</dbReference>
<evidence type="ECO:0000256" key="5">
    <source>
        <dbReference type="ARBA" id="ARBA00022692"/>
    </source>
</evidence>
<dbReference type="Gene3D" id="3.40.50.300">
    <property type="entry name" value="P-loop containing nucleotide triphosphate hydrolases"/>
    <property type="match status" value="2"/>
</dbReference>
<dbReference type="InterPro" id="IPR017871">
    <property type="entry name" value="ABC_transporter-like_CS"/>
</dbReference>
<dbReference type="Pfam" id="PF00664">
    <property type="entry name" value="ABC_membrane"/>
    <property type="match status" value="2"/>
</dbReference>
<evidence type="ECO:0000256" key="4">
    <source>
        <dbReference type="ARBA" id="ARBA00022448"/>
    </source>
</evidence>
<dbReference type="SUPFAM" id="SSF90123">
    <property type="entry name" value="ABC transporter transmembrane region"/>
    <property type="match status" value="2"/>
</dbReference>
<dbReference type="KEGG" id="dqu:106746334"/>
<feature type="transmembrane region" description="Helical" evidence="13">
    <location>
        <begin position="495"/>
        <end position="518"/>
    </location>
</feature>
<accession>A0A6P3XIQ8</accession>
<gene>
    <name evidence="17" type="primary">LOC106746334</name>
</gene>
<keyword evidence="6" id="KW-0677">Repeat</keyword>
<evidence type="ECO:0000256" key="3">
    <source>
        <dbReference type="ARBA" id="ARBA00012191"/>
    </source>
</evidence>
<feature type="transmembrane region" description="Helical" evidence="13">
    <location>
        <begin position="1076"/>
        <end position="1094"/>
    </location>
</feature>
<dbReference type="FunFam" id="1.20.1560.10:FF:000037">
    <property type="entry name" value="ATP-binding cassette subfamily C member 10"/>
    <property type="match status" value="1"/>
</dbReference>
<evidence type="ECO:0000256" key="10">
    <source>
        <dbReference type="ARBA" id="ARBA00022989"/>
    </source>
</evidence>
<dbReference type="Proteomes" id="UP000515204">
    <property type="component" value="Unplaced"/>
</dbReference>
<feature type="domain" description="ABC transmembrane type-1" evidence="15">
    <location>
        <begin position="458"/>
        <end position="738"/>
    </location>
</feature>
<keyword evidence="8" id="KW-0067">ATP-binding</keyword>
<organism evidence="16 17">
    <name type="scientific">Dinoponera quadriceps</name>
    <name type="common">South American ant</name>
    <dbReference type="NCBI Taxonomy" id="609295"/>
    <lineage>
        <taxon>Eukaryota</taxon>
        <taxon>Metazoa</taxon>
        <taxon>Ecdysozoa</taxon>
        <taxon>Arthropoda</taxon>
        <taxon>Hexapoda</taxon>
        <taxon>Insecta</taxon>
        <taxon>Pterygota</taxon>
        <taxon>Neoptera</taxon>
        <taxon>Endopterygota</taxon>
        <taxon>Hymenoptera</taxon>
        <taxon>Apocrita</taxon>
        <taxon>Aculeata</taxon>
        <taxon>Formicoidea</taxon>
        <taxon>Formicidae</taxon>
        <taxon>Ponerinae</taxon>
        <taxon>Ponerini</taxon>
        <taxon>Dinoponera</taxon>
    </lineage>
</organism>
<dbReference type="Pfam" id="PF00005">
    <property type="entry name" value="ABC_tran"/>
    <property type="match status" value="2"/>
</dbReference>
<keyword evidence="9" id="KW-1278">Translocase</keyword>
<dbReference type="FunFam" id="3.40.50.300:FF:000997">
    <property type="entry name" value="Multidrug resistance-associated protein 1"/>
    <property type="match status" value="1"/>
</dbReference>
<evidence type="ECO:0000313" key="17">
    <source>
        <dbReference type="RefSeq" id="XP_014478345.1"/>
    </source>
</evidence>
<dbReference type="OrthoDB" id="6500128at2759"/>
<evidence type="ECO:0000256" key="12">
    <source>
        <dbReference type="ARBA" id="ARBA00034018"/>
    </source>
</evidence>
<dbReference type="InterPro" id="IPR011527">
    <property type="entry name" value="ABC1_TM_dom"/>
</dbReference>